<evidence type="ECO:0000313" key="3">
    <source>
        <dbReference type="Proteomes" id="UP001183176"/>
    </source>
</evidence>
<keyword evidence="2" id="KW-0378">Hydrolase</keyword>
<dbReference type="InterPro" id="IPR001466">
    <property type="entry name" value="Beta-lactam-related"/>
</dbReference>
<dbReference type="InterPro" id="IPR050491">
    <property type="entry name" value="AmpC-like"/>
</dbReference>
<comment type="caution">
    <text evidence="2">The sequence shown here is derived from an EMBL/GenBank/DDBJ whole genome shotgun (WGS) entry which is preliminary data.</text>
</comment>
<dbReference type="GO" id="GO:0016787">
    <property type="term" value="F:hydrolase activity"/>
    <property type="evidence" value="ECO:0007669"/>
    <property type="project" value="UniProtKB-KW"/>
</dbReference>
<accession>A0ABU2JDG6</accession>
<dbReference type="RefSeq" id="WP_311424169.1">
    <property type="nucleotide sequence ID" value="NZ_JAVREH010000027.1"/>
</dbReference>
<sequence>MNSHAGTPQDTLDYFQNWLSYRRWFLRIPGVQAVAGEQRISAAFGKADASTGELLGTQHLFRIASHSKTFTAVAVLQLLEQGRVRLDDTVATHLAELAGGRIGEVTVRELLSHGGGVIRDSEDGDFWQLHRDFPDRAELIRVAAAPSAAVLARNDRFKYSNIAYGLLGLIIEAVTGSSYADSVNETIVDRLGLRDTGPDLPEQRRADLAAGHSSLSYARDRTVIDHVRTGALASATGFYATAADLVAFFTALLPGENRLLTEDSLRQLRHRAWQVKDAEVGYGLGVFLNRIGDRDLLGHGGGYPGHITRTLACLESRVVAAVLTNAIDGAAEPLATALFRLLDLGAGATHEPAEDAGRFTGRFSWLWGVQDVALIDGHLFAVNPTALNPADDAAPLEVVDGSTLKIVGGPGGGAVGELMHYDFAPDGSIRTVRGGSGMTMTPFTHSDQRTD</sequence>
<dbReference type="EMBL" id="JAVREH010000027">
    <property type="protein sequence ID" value="MDT0263022.1"/>
    <property type="molecule type" value="Genomic_DNA"/>
</dbReference>
<feature type="domain" description="Beta-lactamase-related" evidence="1">
    <location>
        <begin position="28"/>
        <end position="329"/>
    </location>
</feature>
<dbReference type="Gene3D" id="3.40.710.10">
    <property type="entry name" value="DD-peptidase/beta-lactamase superfamily"/>
    <property type="match status" value="1"/>
</dbReference>
<protein>
    <submittedName>
        <fullName evidence="2">Serine hydrolase domain-containing protein</fullName>
        <ecNumber evidence="2">3.1.1.103</ecNumber>
    </submittedName>
</protein>
<organism evidence="2 3">
    <name type="scientific">Jatrophihabitans lederbergiae</name>
    <dbReference type="NCBI Taxonomy" id="3075547"/>
    <lineage>
        <taxon>Bacteria</taxon>
        <taxon>Bacillati</taxon>
        <taxon>Actinomycetota</taxon>
        <taxon>Actinomycetes</taxon>
        <taxon>Jatrophihabitantales</taxon>
        <taxon>Jatrophihabitantaceae</taxon>
        <taxon>Jatrophihabitans</taxon>
    </lineage>
</organism>
<evidence type="ECO:0000259" key="1">
    <source>
        <dbReference type="Pfam" id="PF00144"/>
    </source>
</evidence>
<dbReference type="PANTHER" id="PTHR46825:SF9">
    <property type="entry name" value="BETA-LACTAMASE-RELATED DOMAIN-CONTAINING PROTEIN"/>
    <property type="match status" value="1"/>
</dbReference>
<keyword evidence="3" id="KW-1185">Reference proteome</keyword>
<proteinExistence type="predicted"/>
<name>A0ABU2JDG6_9ACTN</name>
<dbReference type="SUPFAM" id="SSF56601">
    <property type="entry name" value="beta-lactamase/transpeptidase-like"/>
    <property type="match status" value="1"/>
</dbReference>
<gene>
    <name evidence="2" type="ORF">RM423_16650</name>
</gene>
<dbReference type="Pfam" id="PF00144">
    <property type="entry name" value="Beta-lactamase"/>
    <property type="match status" value="1"/>
</dbReference>
<evidence type="ECO:0000313" key="2">
    <source>
        <dbReference type="EMBL" id="MDT0263022.1"/>
    </source>
</evidence>
<dbReference type="Proteomes" id="UP001183176">
    <property type="component" value="Unassembled WGS sequence"/>
</dbReference>
<reference evidence="3" key="1">
    <citation type="submission" date="2023-07" db="EMBL/GenBank/DDBJ databases">
        <title>30 novel species of actinomycetes from the DSMZ collection.</title>
        <authorList>
            <person name="Nouioui I."/>
        </authorList>
    </citation>
    <scope>NUCLEOTIDE SEQUENCE [LARGE SCALE GENOMIC DNA]</scope>
    <source>
        <strain evidence="3">DSM 44399</strain>
    </source>
</reference>
<dbReference type="EC" id="3.1.1.103" evidence="2"/>
<dbReference type="InterPro" id="IPR012338">
    <property type="entry name" value="Beta-lactam/transpept-like"/>
</dbReference>
<dbReference type="PANTHER" id="PTHR46825">
    <property type="entry name" value="D-ALANYL-D-ALANINE-CARBOXYPEPTIDASE/ENDOPEPTIDASE AMPH"/>
    <property type="match status" value="1"/>
</dbReference>